<keyword evidence="2" id="KW-0378">Hydrolase</keyword>
<dbReference type="InterPro" id="IPR050228">
    <property type="entry name" value="Carboxylesterase_BioH"/>
</dbReference>
<dbReference type="GO" id="GO:0016787">
    <property type="term" value="F:hydrolase activity"/>
    <property type="evidence" value="ECO:0007669"/>
    <property type="project" value="UniProtKB-KW"/>
</dbReference>
<proteinExistence type="predicted"/>
<evidence type="ECO:0000313" key="3">
    <source>
        <dbReference type="Proteomes" id="UP000606922"/>
    </source>
</evidence>
<evidence type="ECO:0000313" key="2">
    <source>
        <dbReference type="EMBL" id="GGB04649.1"/>
    </source>
</evidence>
<dbReference type="Proteomes" id="UP000606922">
    <property type="component" value="Unassembled WGS sequence"/>
</dbReference>
<dbReference type="InterPro" id="IPR029058">
    <property type="entry name" value="AB_hydrolase_fold"/>
</dbReference>
<reference evidence="2" key="1">
    <citation type="journal article" date="2014" name="Int. J. Syst. Evol. Microbiol.">
        <title>Complete genome sequence of Corynebacterium casei LMG S-19264T (=DSM 44701T), isolated from a smear-ripened cheese.</title>
        <authorList>
            <consortium name="US DOE Joint Genome Institute (JGI-PGF)"/>
            <person name="Walter F."/>
            <person name="Albersmeier A."/>
            <person name="Kalinowski J."/>
            <person name="Ruckert C."/>
        </authorList>
    </citation>
    <scope>NUCLEOTIDE SEQUENCE</scope>
    <source>
        <strain evidence="2">CGMCC 1.12813</strain>
    </source>
</reference>
<dbReference type="SUPFAM" id="SSF53474">
    <property type="entry name" value="alpha/beta-Hydrolases"/>
    <property type="match status" value="1"/>
</dbReference>
<protein>
    <submittedName>
        <fullName evidence="2">Alpha/beta hydrolase</fullName>
    </submittedName>
</protein>
<evidence type="ECO:0000259" key="1">
    <source>
        <dbReference type="Pfam" id="PF12697"/>
    </source>
</evidence>
<dbReference type="PANTHER" id="PTHR43194:SF5">
    <property type="entry name" value="PIMELOYL-[ACYL-CARRIER PROTEIN] METHYL ESTER ESTERASE"/>
    <property type="match status" value="1"/>
</dbReference>
<dbReference type="PANTHER" id="PTHR43194">
    <property type="entry name" value="HYDROLASE ALPHA/BETA FOLD FAMILY"/>
    <property type="match status" value="1"/>
</dbReference>
<reference evidence="2" key="2">
    <citation type="submission" date="2020-09" db="EMBL/GenBank/DDBJ databases">
        <authorList>
            <person name="Sun Q."/>
            <person name="Zhou Y."/>
        </authorList>
    </citation>
    <scope>NUCLEOTIDE SEQUENCE</scope>
    <source>
        <strain evidence="2">CGMCC 1.12813</strain>
    </source>
</reference>
<dbReference type="Pfam" id="PF12697">
    <property type="entry name" value="Abhydrolase_6"/>
    <property type="match status" value="1"/>
</dbReference>
<dbReference type="EMBL" id="BMGB01000001">
    <property type="protein sequence ID" value="GGB04649.1"/>
    <property type="molecule type" value="Genomic_DNA"/>
</dbReference>
<comment type="caution">
    <text evidence="2">The sequence shown here is derived from an EMBL/GenBank/DDBJ whole genome shotgun (WGS) entry which is preliminary data.</text>
</comment>
<keyword evidence="3" id="KW-1185">Reference proteome</keyword>
<sequence>MATSVVFIHGLWVHASAWQPWRDLFAEAGYTTEAPGWPGDSETVSATRLNASRVSGHGIQDVTDHYAALIAQLPDKPVVVGHSFGGLVAQKLLAAGLASAAVAIDPAPIKGVKALPFAQIRSALPVLANKANRDRAVSLSRRQFRYGFGNALSRAESDELFRTFTIPGPGRPIFELTGAKKDPVSPAAVETGDPRRGPLLIVGGEKDHTIPQVVARQAAELYGSATDTEFREIPGRGHSLVFDSGWRDVADLALRWLAERVPAAR</sequence>
<gene>
    <name evidence="2" type="ORF">GCM10010979_19190</name>
</gene>
<dbReference type="RefSeq" id="WP_188510402.1">
    <property type="nucleotide sequence ID" value="NZ_BMGB01000001.1"/>
</dbReference>
<feature type="domain" description="AB hydrolase-1" evidence="1">
    <location>
        <begin position="5"/>
        <end position="251"/>
    </location>
</feature>
<accession>A0A916SMF7</accession>
<organism evidence="2 3">
    <name type="scientific">Conyzicola nivalis</name>
    <dbReference type="NCBI Taxonomy" id="1477021"/>
    <lineage>
        <taxon>Bacteria</taxon>
        <taxon>Bacillati</taxon>
        <taxon>Actinomycetota</taxon>
        <taxon>Actinomycetes</taxon>
        <taxon>Micrococcales</taxon>
        <taxon>Microbacteriaceae</taxon>
        <taxon>Conyzicola</taxon>
    </lineage>
</organism>
<dbReference type="InterPro" id="IPR000073">
    <property type="entry name" value="AB_hydrolase_1"/>
</dbReference>
<dbReference type="Gene3D" id="3.40.50.1820">
    <property type="entry name" value="alpha/beta hydrolase"/>
    <property type="match status" value="1"/>
</dbReference>
<dbReference type="AlphaFoldDB" id="A0A916SMF7"/>
<name>A0A916SMF7_9MICO</name>